<keyword evidence="4 9" id="KW-0808">Transferase</keyword>
<evidence type="ECO:0000313" key="12">
    <source>
        <dbReference type="Proteomes" id="UP000009102"/>
    </source>
</evidence>
<feature type="transmembrane region" description="Helical" evidence="9">
    <location>
        <begin position="17"/>
        <end position="39"/>
    </location>
</feature>
<sequence>MTSVAALRDRMNFRFRLLVSLIAGGLLPLAFAPVGFWPLSILSPALLLLLLPGLSLRGVVALGFAYGLGQFGVGVSWLYESFTLFGGAVAPLAALITGLFVAAISIYPALTMALVRLSSGESEHLLPRHVLAFTGSWIFLEWLRGWVFSGFPWLDLGIAQTSGPLGGFLPVVGEYGAGMIALILAGLLALSADHPFDTTRKGRRPISVLIISLALFLGVGHFLAKVQWTHPSGKTLSVGLAQANVPQMQKFDPAFLTKTLQTYMTLTEEMGHVDLVIWPETAIPDVLDDLDWFKKRLQARAAEQHQDFLVGAFTQNASGQYFNTLVGIPETVGQHRKAHLVPFGEYMPLRPIINLFAGMIDIPMSDLTPGSVDQPLPEVKGVKVGASICYEADFARDIRHSLPQAGFLVNVSNDSWFGNSLAPHQNLQMAQVRALEFGRPMIRATNTGISAFINTQGQITKRIGVDEQGILVENIQPYAGDTPFFRLQSWPIILFGTLLIGLAWLRRKR</sequence>
<dbReference type="UniPathway" id="UPA00666"/>
<dbReference type="STRING" id="555778.Hneap_1180"/>
<keyword evidence="5 9" id="KW-0812">Transmembrane</keyword>
<name>D0KZZ3_HALNC</name>
<comment type="function">
    <text evidence="9">Catalyzes the phospholipid dependent N-acylation of the N-terminal cysteine of apolipoprotein, the last step in lipoprotein maturation.</text>
</comment>
<comment type="catalytic activity">
    <reaction evidence="9">
        <text>N-terminal S-1,2-diacyl-sn-glyceryl-L-cysteinyl-[lipoprotein] + a glycerophospholipid = N-acyl-S-1,2-diacyl-sn-glyceryl-L-cysteinyl-[lipoprotein] + a 2-acyl-sn-glycero-3-phospholipid + H(+)</text>
        <dbReference type="Rhea" id="RHEA:48228"/>
        <dbReference type="Rhea" id="RHEA-COMP:14681"/>
        <dbReference type="Rhea" id="RHEA-COMP:14684"/>
        <dbReference type="ChEBI" id="CHEBI:15378"/>
        <dbReference type="ChEBI" id="CHEBI:136912"/>
        <dbReference type="ChEBI" id="CHEBI:140656"/>
        <dbReference type="ChEBI" id="CHEBI:140657"/>
        <dbReference type="ChEBI" id="CHEBI:140660"/>
        <dbReference type="EC" id="2.3.1.269"/>
    </reaction>
</comment>
<evidence type="ECO:0000256" key="8">
    <source>
        <dbReference type="ARBA" id="ARBA00023315"/>
    </source>
</evidence>
<dbReference type="Proteomes" id="UP000009102">
    <property type="component" value="Chromosome"/>
</dbReference>
<comment type="subcellular location">
    <subcellularLocation>
        <location evidence="9">Cell inner membrane</location>
        <topology evidence="9">Multi-pass membrane protein</topology>
    </subcellularLocation>
    <subcellularLocation>
        <location evidence="1">Cell membrane</location>
        <topology evidence="1">Multi-pass membrane protein</topology>
    </subcellularLocation>
</comment>
<feature type="transmembrane region" description="Helical" evidence="9">
    <location>
        <begin position="204"/>
        <end position="224"/>
    </location>
</feature>
<dbReference type="CDD" id="cd07571">
    <property type="entry name" value="ALP_N-acyl_transferase"/>
    <property type="match status" value="1"/>
</dbReference>
<evidence type="ECO:0000313" key="11">
    <source>
        <dbReference type="EMBL" id="ACX96016.1"/>
    </source>
</evidence>
<keyword evidence="6 9" id="KW-1133">Transmembrane helix</keyword>
<keyword evidence="3 9" id="KW-1003">Cell membrane</keyword>
<keyword evidence="11" id="KW-0449">Lipoprotein</keyword>
<reference evidence="11 12" key="1">
    <citation type="submission" date="2009-10" db="EMBL/GenBank/DDBJ databases">
        <title>Complete sequence of Halothiobacillus neapolitanus c2.</title>
        <authorList>
            <consortium name="US DOE Joint Genome Institute"/>
            <person name="Lucas S."/>
            <person name="Copeland A."/>
            <person name="Lapidus A."/>
            <person name="Glavina del Rio T."/>
            <person name="Tice H."/>
            <person name="Bruce D."/>
            <person name="Goodwin L."/>
            <person name="Pitluck S."/>
            <person name="Davenport K."/>
            <person name="Brettin T."/>
            <person name="Detter J.C."/>
            <person name="Han C."/>
            <person name="Tapia R."/>
            <person name="Larimer F."/>
            <person name="Land M."/>
            <person name="Hauser L."/>
            <person name="Kyrpides N."/>
            <person name="Mikhailova N."/>
            <person name="Kerfeld C."/>
            <person name="Cannon G."/>
            <person name="Heinhort S."/>
        </authorList>
    </citation>
    <scope>NUCLEOTIDE SEQUENCE [LARGE SCALE GENOMIC DNA]</scope>
    <source>
        <strain evidence="12">ATCC 23641 / c2</strain>
    </source>
</reference>
<comment type="caution">
    <text evidence="9">Lacks conserved residue(s) required for the propagation of feature annotation.</text>
</comment>
<comment type="pathway">
    <text evidence="9">Protein modification; lipoprotein biosynthesis (N-acyl transfer).</text>
</comment>
<proteinExistence type="inferred from homology"/>
<dbReference type="AlphaFoldDB" id="D0KZZ3"/>
<dbReference type="GO" id="GO:0042158">
    <property type="term" value="P:lipoprotein biosynthetic process"/>
    <property type="evidence" value="ECO:0007669"/>
    <property type="project" value="UniProtKB-UniRule"/>
</dbReference>
<organism evidence="11 12">
    <name type="scientific">Halothiobacillus neapolitanus (strain ATCC 23641 / DSM 15147 / CIP 104769 / NCIMB 8539 / c2)</name>
    <name type="common">Thiobacillus neapolitanus</name>
    <dbReference type="NCBI Taxonomy" id="555778"/>
    <lineage>
        <taxon>Bacteria</taxon>
        <taxon>Pseudomonadati</taxon>
        <taxon>Pseudomonadota</taxon>
        <taxon>Gammaproteobacteria</taxon>
        <taxon>Chromatiales</taxon>
        <taxon>Halothiobacillaceae</taxon>
        <taxon>Halothiobacillus</taxon>
    </lineage>
</organism>
<evidence type="ECO:0000259" key="10">
    <source>
        <dbReference type="PROSITE" id="PS50263"/>
    </source>
</evidence>
<dbReference type="PANTHER" id="PTHR38686:SF1">
    <property type="entry name" value="APOLIPOPROTEIN N-ACYLTRANSFERASE"/>
    <property type="match status" value="1"/>
</dbReference>
<dbReference type="GO" id="GO:0016410">
    <property type="term" value="F:N-acyltransferase activity"/>
    <property type="evidence" value="ECO:0007669"/>
    <property type="project" value="UniProtKB-UniRule"/>
</dbReference>
<dbReference type="EC" id="2.3.1.269" evidence="9"/>
<evidence type="ECO:0000256" key="9">
    <source>
        <dbReference type="HAMAP-Rule" id="MF_01148"/>
    </source>
</evidence>
<dbReference type="Pfam" id="PF00795">
    <property type="entry name" value="CN_hydrolase"/>
    <property type="match status" value="1"/>
</dbReference>
<feature type="transmembrane region" description="Helical" evidence="9">
    <location>
        <begin position="88"/>
        <end position="110"/>
    </location>
</feature>
<keyword evidence="12" id="KW-1185">Reference proteome</keyword>
<dbReference type="eggNOG" id="COG0815">
    <property type="taxonomic scope" value="Bacteria"/>
</dbReference>
<dbReference type="OrthoDB" id="9804277at2"/>
<protein>
    <recommendedName>
        <fullName evidence="9">Apolipoprotein N-acyltransferase</fullName>
        <shortName evidence="9">ALP N-acyltransferase</shortName>
        <ecNumber evidence="9">2.3.1.269</ecNumber>
    </recommendedName>
</protein>
<dbReference type="PROSITE" id="PS50263">
    <property type="entry name" value="CN_HYDROLASE"/>
    <property type="match status" value="1"/>
</dbReference>
<dbReference type="EMBL" id="CP001801">
    <property type="protein sequence ID" value="ACX96016.1"/>
    <property type="molecule type" value="Genomic_DNA"/>
</dbReference>
<dbReference type="InterPro" id="IPR036526">
    <property type="entry name" value="C-N_Hydrolase_sf"/>
</dbReference>
<evidence type="ECO:0000256" key="4">
    <source>
        <dbReference type="ARBA" id="ARBA00022679"/>
    </source>
</evidence>
<evidence type="ECO:0000256" key="3">
    <source>
        <dbReference type="ARBA" id="ARBA00022475"/>
    </source>
</evidence>
<evidence type="ECO:0000256" key="7">
    <source>
        <dbReference type="ARBA" id="ARBA00023136"/>
    </source>
</evidence>
<dbReference type="SUPFAM" id="SSF56317">
    <property type="entry name" value="Carbon-nitrogen hydrolase"/>
    <property type="match status" value="1"/>
</dbReference>
<evidence type="ECO:0000256" key="2">
    <source>
        <dbReference type="ARBA" id="ARBA00010065"/>
    </source>
</evidence>
<gene>
    <name evidence="9" type="primary">lnt</name>
    <name evidence="11" type="ordered locus">Hneap_1180</name>
</gene>
<accession>D0KZZ3</accession>
<dbReference type="InterPro" id="IPR003010">
    <property type="entry name" value="C-N_Hydrolase"/>
</dbReference>
<dbReference type="HAMAP" id="MF_01148">
    <property type="entry name" value="Lnt"/>
    <property type="match status" value="1"/>
</dbReference>
<keyword evidence="8 9" id="KW-0012">Acyltransferase</keyword>
<dbReference type="InterPro" id="IPR045378">
    <property type="entry name" value="LNT_N"/>
</dbReference>
<feature type="transmembrane region" description="Helical" evidence="9">
    <location>
        <begin position="487"/>
        <end position="505"/>
    </location>
</feature>
<comment type="similarity">
    <text evidence="2 9">Belongs to the CN hydrolase family. Apolipoprotein N-acyltransferase subfamily.</text>
</comment>
<dbReference type="Gene3D" id="3.60.110.10">
    <property type="entry name" value="Carbon-nitrogen hydrolase"/>
    <property type="match status" value="1"/>
</dbReference>
<evidence type="ECO:0000256" key="6">
    <source>
        <dbReference type="ARBA" id="ARBA00022989"/>
    </source>
</evidence>
<dbReference type="RefSeq" id="WP_012824052.1">
    <property type="nucleotide sequence ID" value="NC_013422.1"/>
</dbReference>
<dbReference type="InterPro" id="IPR004563">
    <property type="entry name" value="Apolipo_AcylTrfase"/>
</dbReference>
<dbReference type="HOGENOM" id="CLU_019563_3_0_6"/>
<dbReference type="Pfam" id="PF20154">
    <property type="entry name" value="LNT_N"/>
    <property type="match status" value="1"/>
</dbReference>
<keyword evidence="9" id="KW-0997">Cell inner membrane</keyword>
<keyword evidence="7 9" id="KW-0472">Membrane</keyword>
<feature type="domain" description="CN hydrolase" evidence="10">
    <location>
        <begin position="241"/>
        <end position="477"/>
    </location>
</feature>
<dbReference type="NCBIfam" id="TIGR00546">
    <property type="entry name" value="lnt"/>
    <property type="match status" value="1"/>
</dbReference>
<evidence type="ECO:0000256" key="1">
    <source>
        <dbReference type="ARBA" id="ARBA00004651"/>
    </source>
</evidence>
<dbReference type="PANTHER" id="PTHR38686">
    <property type="entry name" value="APOLIPOPROTEIN N-ACYLTRANSFERASE"/>
    <property type="match status" value="1"/>
</dbReference>
<dbReference type="GO" id="GO:0005886">
    <property type="term" value="C:plasma membrane"/>
    <property type="evidence" value="ECO:0007669"/>
    <property type="project" value="UniProtKB-SubCell"/>
</dbReference>
<feature type="transmembrane region" description="Helical" evidence="9">
    <location>
        <begin position="168"/>
        <end position="192"/>
    </location>
</feature>
<evidence type="ECO:0000256" key="5">
    <source>
        <dbReference type="ARBA" id="ARBA00022692"/>
    </source>
</evidence>
<dbReference type="KEGG" id="hna:Hneap_1180"/>